<dbReference type="InterPro" id="IPR001466">
    <property type="entry name" value="Beta-lactam-related"/>
</dbReference>
<dbReference type="GO" id="GO:0016787">
    <property type="term" value="F:hydrolase activity"/>
    <property type="evidence" value="ECO:0007669"/>
    <property type="project" value="UniProtKB-KW"/>
</dbReference>
<dbReference type="Pfam" id="PF00144">
    <property type="entry name" value="Beta-lactamase"/>
    <property type="match status" value="1"/>
</dbReference>
<evidence type="ECO:0000259" key="2">
    <source>
        <dbReference type="Pfam" id="PF00144"/>
    </source>
</evidence>
<evidence type="ECO:0000313" key="4">
    <source>
        <dbReference type="Proteomes" id="UP001517247"/>
    </source>
</evidence>
<dbReference type="PANTHER" id="PTHR46825:SF9">
    <property type="entry name" value="BETA-LACTAMASE-RELATED DOMAIN-CONTAINING PROTEIN"/>
    <property type="match status" value="1"/>
</dbReference>
<keyword evidence="3" id="KW-0378">Hydrolase</keyword>
<evidence type="ECO:0000256" key="1">
    <source>
        <dbReference type="SAM" id="SignalP"/>
    </source>
</evidence>
<feature type="domain" description="Beta-lactamase-related" evidence="2">
    <location>
        <begin position="30"/>
        <end position="336"/>
    </location>
</feature>
<dbReference type="Proteomes" id="UP001517247">
    <property type="component" value="Unassembled WGS sequence"/>
</dbReference>
<reference evidence="3 4" key="1">
    <citation type="submission" date="2024-12" db="EMBL/GenBank/DDBJ databases">
        <authorList>
            <person name="Hu S."/>
        </authorList>
    </citation>
    <scope>NUCLEOTIDE SEQUENCE [LARGE SCALE GENOMIC DNA]</scope>
    <source>
        <strain evidence="3 4">THG-T11</strain>
    </source>
</reference>
<proteinExistence type="predicted"/>
<dbReference type="InterPro" id="IPR012338">
    <property type="entry name" value="Beta-lactam/transpept-like"/>
</dbReference>
<name>A0ABW9J792_9SPHI</name>
<gene>
    <name evidence="3" type="ORF">E6A44_012525</name>
</gene>
<keyword evidence="1" id="KW-0732">Signal</keyword>
<dbReference type="RefSeq" id="WP_138723516.1">
    <property type="nucleotide sequence ID" value="NZ_SSHJ02000007.1"/>
</dbReference>
<sequence length="355" mass="39836">MKKNTLTFLLLLLQLFASAQKLDRKIDSLLSNVFADKNGPGGAFMVAKAGKPIYQKAFGKANLELNVNMNTSNLFQLGSITKQFTAIAILMLEEKDKLSVSDPISKFIPDYPNGNNITIHQLLNHTSGIKDFTKMKSIAQIAQQNLSPKELVGFFRDEPIDFKPGEKFEYNNSGYAVLGYIIELITQETYENFIQKNIFEKAGMSNSRYANDVAIIQNRAYGYQKKSSQYVNKTKISFSIPYASGALMSTLEDMLKWQNALNQNLFLKSNSVKKAFTKSKLNNGEVVNYGYGWHLLSINNIPTREHGGSIFGFKTMGVYFPNQDIYILGLSNCDCNSPTQVTRDIAKIVIENSKN</sequence>
<dbReference type="PANTHER" id="PTHR46825">
    <property type="entry name" value="D-ALANYL-D-ALANINE-CARBOXYPEPTIDASE/ENDOPEPTIDASE AMPH"/>
    <property type="match status" value="1"/>
</dbReference>
<dbReference type="EC" id="3.-.-.-" evidence="3"/>
<dbReference type="SUPFAM" id="SSF56601">
    <property type="entry name" value="beta-lactamase/transpeptidase-like"/>
    <property type="match status" value="1"/>
</dbReference>
<dbReference type="InterPro" id="IPR050491">
    <property type="entry name" value="AmpC-like"/>
</dbReference>
<comment type="caution">
    <text evidence="3">The sequence shown here is derived from an EMBL/GenBank/DDBJ whole genome shotgun (WGS) entry which is preliminary data.</text>
</comment>
<feature type="chain" id="PRO_5046875125" evidence="1">
    <location>
        <begin position="20"/>
        <end position="355"/>
    </location>
</feature>
<accession>A0ABW9J792</accession>
<keyword evidence="4" id="KW-1185">Reference proteome</keyword>
<dbReference type="EMBL" id="SSHJ02000007">
    <property type="protein sequence ID" value="MFN0256406.1"/>
    <property type="molecule type" value="Genomic_DNA"/>
</dbReference>
<dbReference type="Gene3D" id="3.40.710.10">
    <property type="entry name" value="DD-peptidase/beta-lactamase superfamily"/>
    <property type="match status" value="1"/>
</dbReference>
<organism evidence="3 4">
    <name type="scientific">Pedobacter ureilyticus</name>
    <dbReference type="NCBI Taxonomy" id="1393051"/>
    <lineage>
        <taxon>Bacteria</taxon>
        <taxon>Pseudomonadati</taxon>
        <taxon>Bacteroidota</taxon>
        <taxon>Sphingobacteriia</taxon>
        <taxon>Sphingobacteriales</taxon>
        <taxon>Sphingobacteriaceae</taxon>
        <taxon>Pedobacter</taxon>
    </lineage>
</organism>
<protein>
    <submittedName>
        <fullName evidence="3">Serine hydrolase domain-containing protein</fullName>
        <ecNumber evidence="3">3.-.-.-</ecNumber>
    </submittedName>
</protein>
<evidence type="ECO:0000313" key="3">
    <source>
        <dbReference type="EMBL" id="MFN0256406.1"/>
    </source>
</evidence>
<feature type="signal peptide" evidence="1">
    <location>
        <begin position="1"/>
        <end position="19"/>
    </location>
</feature>